<name>A0A8H8DJH6_9FUNG</name>
<evidence type="ECO:0000256" key="1">
    <source>
        <dbReference type="SAM" id="MobiDB-lite"/>
    </source>
</evidence>
<protein>
    <submittedName>
        <fullName evidence="3">Not1 N-terminal domain, CCR4-Not complex component-domain-containing protein</fullName>
    </submittedName>
</protein>
<comment type="caution">
    <text evidence="3">The sequence shown here is derived from an EMBL/GenBank/DDBJ whole genome shotgun (WGS) entry which is preliminary data.</text>
</comment>
<dbReference type="AlphaFoldDB" id="A0A8H8DJH6"/>
<dbReference type="EMBL" id="JAEFCI010005017">
    <property type="protein sequence ID" value="KAG5460580.1"/>
    <property type="molecule type" value="Genomic_DNA"/>
</dbReference>
<dbReference type="OrthoDB" id="293823at2759"/>
<feature type="region of interest" description="Disordered" evidence="1">
    <location>
        <begin position="1"/>
        <end position="103"/>
    </location>
</feature>
<keyword evidence="4" id="KW-1185">Reference proteome</keyword>
<organism evidence="3 4">
    <name type="scientific">Olpidium bornovanus</name>
    <dbReference type="NCBI Taxonomy" id="278681"/>
    <lineage>
        <taxon>Eukaryota</taxon>
        <taxon>Fungi</taxon>
        <taxon>Fungi incertae sedis</taxon>
        <taxon>Olpidiomycota</taxon>
        <taxon>Olpidiomycotina</taxon>
        <taxon>Olpidiomycetes</taxon>
        <taxon>Olpidiales</taxon>
        <taxon>Olpidiaceae</taxon>
        <taxon>Olpidium</taxon>
    </lineage>
</organism>
<accession>A0A8H8DJH6</accession>
<feature type="non-terminal residue" evidence="3">
    <location>
        <position position="1"/>
    </location>
</feature>
<sequence length="186" mass="21575">AAKKKRKRICAPPRRRGAGEKKSGGVRPPKKKKKKKKKEKKKDKLTSKAPPRRVCQEPGRPRAHPQRAEIPIEDSRTERRRVAADAVGPSWRTGGSKKSRMRRRITPEIDRVLKRVGEGVVEFQQCYEKLFECKNAGQKDKVEQELKKEIKKLQRYRDQIKTWIASSEVKDKTSLLENRQLIETVS</sequence>
<feature type="compositionally biased region" description="Basic residues" evidence="1">
    <location>
        <begin position="28"/>
        <end position="43"/>
    </location>
</feature>
<proteinExistence type="predicted"/>
<feature type="compositionally biased region" description="Basic and acidic residues" evidence="1">
    <location>
        <begin position="73"/>
        <end position="83"/>
    </location>
</feature>
<reference evidence="3 4" key="1">
    <citation type="journal article" name="Sci. Rep.">
        <title>Genome-scale phylogenetic analyses confirm Olpidium as the closest living zoosporic fungus to the non-flagellated, terrestrial fungi.</title>
        <authorList>
            <person name="Chang Y."/>
            <person name="Rochon D."/>
            <person name="Sekimoto S."/>
            <person name="Wang Y."/>
            <person name="Chovatia M."/>
            <person name="Sandor L."/>
            <person name="Salamov A."/>
            <person name="Grigoriev I.V."/>
            <person name="Stajich J.E."/>
            <person name="Spatafora J.W."/>
        </authorList>
    </citation>
    <scope>NUCLEOTIDE SEQUENCE [LARGE SCALE GENOMIC DNA]</scope>
    <source>
        <strain evidence="3">S191</strain>
    </source>
</reference>
<evidence type="ECO:0000313" key="3">
    <source>
        <dbReference type="EMBL" id="KAG5460580.1"/>
    </source>
</evidence>
<dbReference type="GO" id="GO:0006355">
    <property type="term" value="P:regulation of DNA-templated transcription"/>
    <property type="evidence" value="ECO:0007669"/>
    <property type="project" value="InterPro"/>
</dbReference>
<feature type="compositionally biased region" description="Basic residues" evidence="1">
    <location>
        <begin position="1"/>
        <end position="16"/>
    </location>
</feature>
<dbReference type="GO" id="GO:0005634">
    <property type="term" value="C:nucleus"/>
    <property type="evidence" value="ECO:0007669"/>
    <property type="project" value="InterPro"/>
</dbReference>
<dbReference type="InterPro" id="IPR007207">
    <property type="entry name" value="Not_N"/>
</dbReference>
<evidence type="ECO:0000259" key="2">
    <source>
        <dbReference type="Pfam" id="PF04065"/>
    </source>
</evidence>
<gene>
    <name evidence="3" type="ORF">BJ554DRAFT_7356</name>
</gene>
<dbReference type="Pfam" id="PF04065">
    <property type="entry name" value="Not3"/>
    <property type="match status" value="1"/>
</dbReference>
<evidence type="ECO:0000313" key="4">
    <source>
        <dbReference type="Proteomes" id="UP000673691"/>
    </source>
</evidence>
<feature type="domain" description="CCR4-Not complex component Not N-terminal" evidence="2">
    <location>
        <begin position="102"/>
        <end position="184"/>
    </location>
</feature>
<dbReference type="Proteomes" id="UP000673691">
    <property type="component" value="Unassembled WGS sequence"/>
</dbReference>